<reference evidence="3" key="1">
    <citation type="submission" date="2016-03" db="EMBL/GenBank/DDBJ databases">
        <title>Mechanisms controlling the formation of the plant cell surface in tip-growing cells are functionally conserved among land plants.</title>
        <authorList>
            <person name="Honkanen S."/>
            <person name="Jones V.A."/>
            <person name="Morieri G."/>
            <person name="Champion C."/>
            <person name="Hetherington A.J."/>
            <person name="Kelly S."/>
            <person name="Saint-Marcoux D."/>
            <person name="Proust H."/>
            <person name="Prescott H."/>
            <person name="Dolan L."/>
        </authorList>
    </citation>
    <scope>NUCLEOTIDE SEQUENCE [LARGE SCALE GENOMIC DNA]</scope>
    <source>
        <tissue evidence="3">Whole gametophyte</tissue>
    </source>
</reference>
<dbReference type="EMBL" id="LVLJ01002842">
    <property type="protein sequence ID" value="OAE23360.1"/>
    <property type="molecule type" value="Genomic_DNA"/>
</dbReference>
<dbReference type="InterPro" id="IPR015422">
    <property type="entry name" value="PyrdxlP-dep_Trfase_small"/>
</dbReference>
<dbReference type="SUPFAM" id="SSF53383">
    <property type="entry name" value="PLP-dependent transferases"/>
    <property type="match status" value="1"/>
</dbReference>
<gene>
    <name evidence="3" type="ORF">AXG93_1660s1180</name>
</gene>
<dbReference type="AlphaFoldDB" id="A0A176VR70"/>
<evidence type="ECO:0000313" key="4">
    <source>
        <dbReference type="Proteomes" id="UP000077202"/>
    </source>
</evidence>
<feature type="domain" description="Aminotransferase class V" evidence="2">
    <location>
        <begin position="96"/>
        <end position="460"/>
    </location>
</feature>
<name>A0A176VR70_MARPO</name>
<keyword evidence="4" id="KW-1185">Reference proteome</keyword>
<dbReference type="Proteomes" id="UP000077202">
    <property type="component" value="Unassembled WGS sequence"/>
</dbReference>
<evidence type="ECO:0000259" key="2">
    <source>
        <dbReference type="Pfam" id="PF00266"/>
    </source>
</evidence>
<comment type="caution">
    <text evidence="3">The sequence shown here is derived from an EMBL/GenBank/DDBJ whole genome shotgun (WGS) entry which is preliminary data.</text>
</comment>
<dbReference type="PANTHER" id="PTHR43092:SF2">
    <property type="entry name" value="HERCYNYLCYSTEINE SULFOXIDE LYASE"/>
    <property type="match status" value="1"/>
</dbReference>
<organism evidence="3 4">
    <name type="scientific">Marchantia polymorpha subsp. ruderalis</name>
    <dbReference type="NCBI Taxonomy" id="1480154"/>
    <lineage>
        <taxon>Eukaryota</taxon>
        <taxon>Viridiplantae</taxon>
        <taxon>Streptophyta</taxon>
        <taxon>Embryophyta</taxon>
        <taxon>Marchantiophyta</taxon>
        <taxon>Marchantiopsida</taxon>
        <taxon>Marchantiidae</taxon>
        <taxon>Marchantiales</taxon>
        <taxon>Marchantiaceae</taxon>
        <taxon>Marchantia</taxon>
    </lineage>
</organism>
<sequence>MEHEAAMRERDLALAMHETFMASGSEDGLSPRLQQQQSSEMIYSPRGATRLWGEQRSMVAARELNEAFLRTLRKTEFGHHERGAARLNHGSFGSCPKSVLAAQAEFAQTWLKQPDAFYFGGVEAALLQARRAVAEHVNCPVHELVLIDNATTSATIVAMDVMWALAEGRYAKGDTILMLNFAYKAVSNAFHAYGVRAGAQLLIVEIPFPITSASEALATLEEALKKAKAEDRVIRLAVLDHIVSMPSIILPVKEMVALCRSYGIEQVFVDGAQAIGQVEVNVQDMDADYYTSNLNKWLFAPTTASLFHCKAKHLSRLHHPIISHNYGKGLVAECNWVGTRDYSALLAVPACFQFMNSVPGGLKAIRAYNHDRVVAMGKMLADAWGTHCGVPADMMGSMVTVGLPPALQISSANEVHDLRTCLRQESSIEIHGFVPPKREVSQAVTAYLRISHQLYNTYDDYLRLRDAINTLVAKATKDRNSSMSEIWLDMSEDCNVGSVCKMFSCAAWAGCQAARCANRKRIGLA</sequence>
<proteinExistence type="predicted"/>
<accession>A0A176VR70</accession>
<dbReference type="Pfam" id="PF00266">
    <property type="entry name" value="Aminotran_5"/>
    <property type="match status" value="1"/>
</dbReference>
<dbReference type="InterPro" id="IPR015421">
    <property type="entry name" value="PyrdxlP-dep_Trfase_major"/>
</dbReference>
<dbReference type="InterPro" id="IPR015424">
    <property type="entry name" value="PyrdxlP-dep_Trfase"/>
</dbReference>
<evidence type="ECO:0000256" key="1">
    <source>
        <dbReference type="ARBA" id="ARBA00022898"/>
    </source>
</evidence>
<evidence type="ECO:0000313" key="3">
    <source>
        <dbReference type="EMBL" id="OAE23360.1"/>
    </source>
</evidence>
<dbReference type="InterPro" id="IPR000192">
    <property type="entry name" value="Aminotrans_V_dom"/>
</dbReference>
<dbReference type="PANTHER" id="PTHR43092">
    <property type="entry name" value="L-CYSTEINE DESULFHYDRASE"/>
    <property type="match status" value="1"/>
</dbReference>
<keyword evidence="1" id="KW-0663">Pyridoxal phosphate</keyword>
<dbReference type="Gene3D" id="3.90.1150.10">
    <property type="entry name" value="Aspartate Aminotransferase, domain 1"/>
    <property type="match status" value="1"/>
</dbReference>
<protein>
    <recommendedName>
        <fullName evidence="2">Aminotransferase class V domain-containing protein</fullName>
    </recommendedName>
</protein>
<dbReference type="Gene3D" id="3.40.640.10">
    <property type="entry name" value="Type I PLP-dependent aspartate aminotransferase-like (Major domain)"/>
    <property type="match status" value="1"/>
</dbReference>